<comment type="caution">
    <text evidence="1">The sequence shown here is derived from an EMBL/GenBank/DDBJ whole genome shotgun (WGS) entry which is preliminary data.</text>
</comment>
<dbReference type="AlphaFoldDB" id="A0A5R9LPA8"/>
<accession>A0A5R9LPA8</accession>
<dbReference type="EMBL" id="VCHQ01000002">
    <property type="protein sequence ID" value="TLV23510.1"/>
    <property type="molecule type" value="Genomic_DNA"/>
</dbReference>
<dbReference type="RefSeq" id="WP_138358596.1">
    <property type="nucleotide sequence ID" value="NZ_VCHQ01000002.1"/>
</dbReference>
<organism evidence="1 2">
    <name type="scientific">Klebsiella indica</name>
    <dbReference type="NCBI Taxonomy" id="2582917"/>
    <lineage>
        <taxon>Bacteria</taxon>
        <taxon>Pseudomonadati</taxon>
        <taxon>Pseudomonadota</taxon>
        <taxon>Gammaproteobacteria</taxon>
        <taxon>Enterobacterales</taxon>
        <taxon>Enterobacteriaceae</taxon>
        <taxon>Klebsiella/Raoultella group</taxon>
        <taxon>Klebsiella</taxon>
    </lineage>
</organism>
<gene>
    <name evidence="1" type="ORF">FE839_01955</name>
</gene>
<reference evidence="1 2" key="1">
    <citation type="submission" date="2019-05" db="EMBL/GenBank/DDBJ databases">
        <title>Genome sequence of Klebsiella sp strain TOUT106.</title>
        <authorList>
            <person name="Rahi P."/>
            <person name="Chaudhari D."/>
        </authorList>
    </citation>
    <scope>NUCLEOTIDE SEQUENCE [LARGE SCALE GENOMIC DNA]</scope>
    <source>
        <strain evidence="1 2">TOUT106</strain>
    </source>
</reference>
<dbReference type="Proteomes" id="UP000307430">
    <property type="component" value="Unassembled WGS sequence"/>
</dbReference>
<proteinExistence type="predicted"/>
<name>A0A5R9LPA8_9ENTR</name>
<protein>
    <submittedName>
        <fullName evidence="1">Uncharacterized protein</fullName>
    </submittedName>
</protein>
<evidence type="ECO:0000313" key="1">
    <source>
        <dbReference type="EMBL" id="TLV23510.1"/>
    </source>
</evidence>
<evidence type="ECO:0000313" key="2">
    <source>
        <dbReference type="Proteomes" id="UP000307430"/>
    </source>
</evidence>
<keyword evidence="2" id="KW-1185">Reference proteome</keyword>
<sequence length="97" mass="10122">MMIIGELLAVEINVVSGACGRQSGFAAQGQANKASSAIFFPCDNLNVDLPIFGPVNIPDIVENTGAMISGAIVETPARVPVVDELLNGRPRHSLCAM</sequence>